<dbReference type="Proteomes" id="UP000199516">
    <property type="component" value="Unassembled WGS sequence"/>
</dbReference>
<comment type="similarity">
    <text evidence="1">Belongs to the sigma-70 factor family. ECF subfamily.</text>
</comment>
<dbReference type="Pfam" id="PF08281">
    <property type="entry name" value="Sigma70_r4_2"/>
    <property type="match status" value="1"/>
</dbReference>
<dbReference type="SUPFAM" id="SSF88946">
    <property type="entry name" value="Sigma2 domain of RNA polymerase sigma factors"/>
    <property type="match status" value="1"/>
</dbReference>
<keyword evidence="4" id="KW-0804">Transcription</keyword>
<dbReference type="AlphaFoldDB" id="A0A1I2C0F8"/>
<evidence type="ECO:0000256" key="3">
    <source>
        <dbReference type="ARBA" id="ARBA00023082"/>
    </source>
</evidence>
<evidence type="ECO:0000313" key="9">
    <source>
        <dbReference type="Proteomes" id="UP000199516"/>
    </source>
</evidence>
<accession>A0A1I2C0F8</accession>
<protein>
    <submittedName>
        <fullName evidence="8">DNA-directed RNA polymerase specialized sigma subunit, sigma24 family</fullName>
    </submittedName>
</protein>
<dbReference type="GO" id="GO:0003677">
    <property type="term" value="F:DNA binding"/>
    <property type="evidence" value="ECO:0007669"/>
    <property type="project" value="InterPro"/>
</dbReference>
<dbReference type="Gene3D" id="1.10.1740.10">
    <property type="match status" value="1"/>
</dbReference>
<dbReference type="PANTHER" id="PTHR43133">
    <property type="entry name" value="RNA POLYMERASE ECF-TYPE SIGMA FACTO"/>
    <property type="match status" value="1"/>
</dbReference>
<reference evidence="8 9" key="1">
    <citation type="submission" date="2016-10" db="EMBL/GenBank/DDBJ databases">
        <authorList>
            <person name="de Groot N.N."/>
        </authorList>
    </citation>
    <scope>NUCLEOTIDE SEQUENCE [LARGE SCALE GENOMIC DNA]</scope>
    <source>
        <strain evidence="8 9">DSM 23995</strain>
    </source>
</reference>
<keyword evidence="2" id="KW-0805">Transcription regulation</keyword>
<feature type="transmembrane region" description="Helical" evidence="6">
    <location>
        <begin position="207"/>
        <end position="228"/>
    </location>
</feature>
<dbReference type="InterPro" id="IPR013324">
    <property type="entry name" value="RNA_pol_sigma_r3/r4-like"/>
</dbReference>
<evidence type="ECO:0000256" key="1">
    <source>
        <dbReference type="ARBA" id="ARBA00010641"/>
    </source>
</evidence>
<sequence>MADHTLIERTRFGDDTAFQELIHKYNRDIQLFLLQAGVPVETTAAVLKETFYQANRSVASFEGTSVSAWLYRLARDTAFAWKAGSPSDKGETETDPVVKEKATKAYEQLNILPEKYRIPFILSHFHKKTYEEITEILSTDEETAKNAVEEAWRQLTLRISESPDIDVSVEEFLKRTEENYRKLPSLISGDTIWSYLKKKKKQRKTKISWLIGIGGTLSVLSLGIFLLLSQSVLLPEESDPQGTATSPDPEEDMDQDQRKEDFAQDKAIAAERDEQKDISFLIEGMEETQTFQLLTAPPLSFSTYIPEHFTVESGEEGKTEVFAAFTPEQEPTSEAVWTFQEYEGTTVRDEIIEDMKQKYGDQGYELYEERNEENLEYGAYGLFFRSEDGAGSSVVFMENEENMVTWETNHPPEMADGLAARQQVAADEWEWIEQ</sequence>
<dbReference type="OrthoDB" id="2869590at2"/>
<dbReference type="SUPFAM" id="SSF88659">
    <property type="entry name" value="Sigma3 and sigma4 domains of RNA polymerase sigma factors"/>
    <property type="match status" value="1"/>
</dbReference>
<dbReference type="GO" id="GO:0006352">
    <property type="term" value="P:DNA-templated transcription initiation"/>
    <property type="evidence" value="ECO:0007669"/>
    <property type="project" value="InterPro"/>
</dbReference>
<dbReference type="GO" id="GO:0016987">
    <property type="term" value="F:sigma factor activity"/>
    <property type="evidence" value="ECO:0007669"/>
    <property type="project" value="UniProtKB-KW"/>
</dbReference>
<dbReference type="Gene3D" id="1.10.10.10">
    <property type="entry name" value="Winged helix-like DNA-binding domain superfamily/Winged helix DNA-binding domain"/>
    <property type="match status" value="1"/>
</dbReference>
<dbReference type="InterPro" id="IPR039425">
    <property type="entry name" value="RNA_pol_sigma-70-like"/>
</dbReference>
<gene>
    <name evidence="8" type="ORF">SAMN05192532_102606</name>
</gene>
<name>A0A1I2C0F8_9BACI</name>
<dbReference type="PANTHER" id="PTHR43133:SF51">
    <property type="entry name" value="RNA POLYMERASE SIGMA FACTOR"/>
    <property type="match status" value="1"/>
</dbReference>
<keyword evidence="3" id="KW-0731">Sigma factor</keyword>
<keyword evidence="6" id="KW-0472">Membrane</keyword>
<evidence type="ECO:0000256" key="6">
    <source>
        <dbReference type="SAM" id="Phobius"/>
    </source>
</evidence>
<dbReference type="GO" id="GO:0000428">
    <property type="term" value="C:DNA-directed RNA polymerase complex"/>
    <property type="evidence" value="ECO:0007669"/>
    <property type="project" value="UniProtKB-KW"/>
</dbReference>
<evidence type="ECO:0000256" key="4">
    <source>
        <dbReference type="ARBA" id="ARBA00023163"/>
    </source>
</evidence>
<dbReference type="InterPro" id="IPR036388">
    <property type="entry name" value="WH-like_DNA-bd_sf"/>
</dbReference>
<dbReference type="EMBL" id="FONT01000002">
    <property type="protein sequence ID" value="SFE61672.1"/>
    <property type="molecule type" value="Genomic_DNA"/>
</dbReference>
<evidence type="ECO:0000313" key="8">
    <source>
        <dbReference type="EMBL" id="SFE61672.1"/>
    </source>
</evidence>
<dbReference type="InterPro" id="IPR013249">
    <property type="entry name" value="RNA_pol_sigma70_r4_t2"/>
</dbReference>
<keyword evidence="9" id="KW-1185">Reference proteome</keyword>
<evidence type="ECO:0000256" key="5">
    <source>
        <dbReference type="SAM" id="MobiDB-lite"/>
    </source>
</evidence>
<proteinExistence type="inferred from homology"/>
<dbReference type="STRING" id="930128.SAMN05192532_102606"/>
<evidence type="ECO:0000256" key="2">
    <source>
        <dbReference type="ARBA" id="ARBA00023015"/>
    </source>
</evidence>
<keyword evidence="6" id="KW-1133">Transmembrane helix</keyword>
<keyword evidence="6" id="KW-0812">Transmembrane</keyword>
<feature type="domain" description="RNA polymerase sigma factor 70 region 4 type 2" evidence="7">
    <location>
        <begin position="106"/>
        <end position="151"/>
    </location>
</feature>
<evidence type="ECO:0000259" key="7">
    <source>
        <dbReference type="Pfam" id="PF08281"/>
    </source>
</evidence>
<organism evidence="8 9">
    <name type="scientific">Alteribacillus iranensis</name>
    <dbReference type="NCBI Taxonomy" id="930128"/>
    <lineage>
        <taxon>Bacteria</taxon>
        <taxon>Bacillati</taxon>
        <taxon>Bacillota</taxon>
        <taxon>Bacilli</taxon>
        <taxon>Bacillales</taxon>
        <taxon>Bacillaceae</taxon>
        <taxon>Alteribacillus</taxon>
    </lineage>
</organism>
<dbReference type="InterPro" id="IPR013325">
    <property type="entry name" value="RNA_pol_sigma_r2"/>
</dbReference>
<dbReference type="RefSeq" id="WP_091659406.1">
    <property type="nucleotide sequence ID" value="NZ_FONT01000002.1"/>
</dbReference>
<feature type="region of interest" description="Disordered" evidence="5">
    <location>
        <begin position="236"/>
        <end position="258"/>
    </location>
</feature>
<keyword evidence="8" id="KW-0240">DNA-directed RNA polymerase</keyword>